<keyword evidence="2" id="KW-1185">Reference proteome</keyword>
<comment type="caution">
    <text evidence="1">The sequence shown here is derived from an EMBL/GenBank/DDBJ whole genome shotgun (WGS) entry which is preliminary data.</text>
</comment>
<accession>A0A923RV98</accession>
<dbReference type="AlphaFoldDB" id="A0A923RV98"/>
<protein>
    <recommendedName>
        <fullName evidence="3">Head-tail adaptor protein</fullName>
    </recommendedName>
</protein>
<organism evidence="1 2">
    <name type="scientific">Agathobaculum faecis</name>
    <dbReference type="NCBI Taxonomy" id="2763013"/>
    <lineage>
        <taxon>Bacteria</taxon>
        <taxon>Bacillati</taxon>
        <taxon>Bacillota</taxon>
        <taxon>Clostridia</taxon>
        <taxon>Eubacteriales</taxon>
        <taxon>Butyricicoccaceae</taxon>
        <taxon>Agathobaculum</taxon>
    </lineage>
</organism>
<evidence type="ECO:0000313" key="1">
    <source>
        <dbReference type="EMBL" id="MBC5724709.1"/>
    </source>
</evidence>
<proteinExistence type="predicted"/>
<reference evidence="1" key="1">
    <citation type="submission" date="2020-08" db="EMBL/GenBank/DDBJ databases">
        <title>Genome public.</title>
        <authorList>
            <person name="Liu C."/>
            <person name="Sun Q."/>
        </authorList>
    </citation>
    <scope>NUCLEOTIDE SEQUENCE</scope>
    <source>
        <strain evidence="1">NSJ-28</strain>
    </source>
</reference>
<dbReference type="EMBL" id="JACOPL010000003">
    <property type="protein sequence ID" value="MBC5724709.1"/>
    <property type="molecule type" value="Genomic_DNA"/>
</dbReference>
<name>A0A923RV98_9FIRM</name>
<sequence>MAVQAGEMRERVTILTLAERPDGTGWEWQAGKTTWAKVEKTGKRSLFSTVGASREEWCATMRTQPLTLHQALRWRGHFLFLADLTFPDRLHMEAAAVMVEPVICSVRRTKIEKNALNNPTLAVDRILSFPACVTEKYEGFTQGETHDATTLTYVAICPKAVTLRAGEIVTIGGYKFRVQTQHELSEYKNEYEITREADT</sequence>
<evidence type="ECO:0000313" key="2">
    <source>
        <dbReference type="Proteomes" id="UP000606499"/>
    </source>
</evidence>
<dbReference type="RefSeq" id="WP_186949643.1">
    <property type="nucleotide sequence ID" value="NZ_JACOPL010000003.1"/>
</dbReference>
<dbReference type="Proteomes" id="UP000606499">
    <property type="component" value="Unassembled WGS sequence"/>
</dbReference>
<evidence type="ECO:0008006" key="3">
    <source>
        <dbReference type="Google" id="ProtNLM"/>
    </source>
</evidence>
<gene>
    <name evidence="1" type="ORF">H8S45_04445</name>
</gene>